<feature type="transmembrane region" description="Helical" evidence="10">
    <location>
        <begin position="276"/>
        <end position="297"/>
    </location>
</feature>
<dbReference type="EMBL" id="MLJW01000028">
    <property type="protein sequence ID" value="OIR09019.1"/>
    <property type="molecule type" value="Genomic_DNA"/>
</dbReference>
<evidence type="ECO:0000256" key="5">
    <source>
        <dbReference type="ARBA" id="ARBA00023065"/>
    </source>
</evidence>
<dbReference type="PANTHER" id="PTHR43427">
    <property type="entry name" value="CHLORIDE CHANNEL PROTEIN CLC-E"/>
    <property type="match status" value="1"/>
</dbReference>
<evidence type="ECO:0000256" key="9">
    <source>
        <dbReference type="ARBA" id="ARBA00023303"/>
    </source>
</evidence>
<evidence type="ECO:0000256" key="6">
    <source>
        <dbReference type="ARBA" id="ARBA00023136"/>
    </source>
</evidence>
<keyword evidence="2" id="KW-0813">Transport</keyword>
<name>A0A1J5SM46_9ZZZZ</name>
<evidence type="ECO:0000256" key="7">
    <source>
        <dbReference type="ARBA" id="ARBA00023173"/>
    </source>
</evidence>
<gene>
    <name evidence="11" type="primary">clcA_3</name>
    <name evidence="11" type="ORF">GALL_86240</name>
</gene>
<accession>A0A1J5SM46</accession>
<keyword evidence="5" id="KW-0406">Ion transport</keyword>
<evidence type="ECO:0000256" key="8">
    <source>
        <dbReference type="ARBA" id="ARBA00023214"/>
    </source>
</evidence>
<evidence type="ECO:0000256" key="10">
    <source>
        <dbReference type="SAM" id="Phobius"/>
    </source>
</evidence>
<dbReference type="InterPro" id="IPR001807">
    <property type="entry name" value="ClC"/>
</dbReference>
<feature type="transmembrane region" description="Helical" evidence="10">
    <location>
        <begin position="336"/>
        <end position="355"/>
    </location>
</feature>
<feature type="transmembrane region" description="Helical" evidence="10">
    <location>
        <begin position="362"/>
        <end position="385"/>
    </location>
</feature>
<feature type="transmembrane region" description="Helical" evidence="10">
    <location>
        <begin position="54"/>
        <end position="73"/>
    </location>
</feature>
<feature type="transmembrane region" description="Helical" evidence="10">
    <location>
        <begin position="231"/>
        <end position="255"/>
    </location>
</feature>
<keyword evidence="8" id="KW-0868">Chloride</keyword>
<keyword evidence="7" id="KW-0869">Chloride channel</keyword>
<comment type="subcellular location">
    <subcellularLocation>
        <location evidence="1">Membrane</location>
        <topology evidence="1">Multi-pass membrane protein</topology>
    </subcellularLocation>
</comment>
<evidence type="ECO:0000256" key="2">
    <source>
        <dbReference type="ARBA" id="ARBA00022448"/>
    </source>
</evidence>
<feature type="transmembrane region" description="Helical" evidence="10">
    <location>
        <begin position="21"/>
        <end position="42"/>
    </location>
</feature>
<keyword evidence="6 10" id="KW-0472">Membrane</keyword>
<keyword evidence="4 10" id="KW-1133">Transmembrane helix</keyword>
<dbReference type="AlphaFoldDB" id="A0A1J5SM46"/>
<feature type="transmembrane region" description="Helical" evidence="10">
    <location>
        <begin position="195"/>
        <end position="219"/>
    </location>
</feature>
<dbReference type="InterPro" id="IPR014743">
    <property type="entry name" value="Cl-channel_core"/>
</dbReference>
<reference evidence="11" key="1">
    <citation type="submission" date="2016-10" db="EMBL/GenBank/DDBJ databases">
        <title>Sequence of Gallionella enrichment culture.</title>
        <authorList>
            <person name="Poehlein A."/>
            <person name="Muehling M."/>
            <person name="Daniel R."/>
        </authorList>
    </citation>
    <scope>NUCLEOTIDE SEQUENCE</scope>
</reference>
<dbReference type="PRINTS" id="PR00762">
    <property type="entry name" value="CLCHANNEL"/>
</dbReference>
<dbReference type="GO" id="GO:0034707">
    <property type="term" value="C:chloride channel complex"/>
    <property type="evidence" value="ECO:0007669"/>
    <property type="project" value="UniProtKB-KW"/>
</dbReference>
<keyword evidence="9" id="KW-0407">Ion channel</keyword>
<proteinExistence type="predicted"/>
<dbReference type="SUPFAM" id="SSF81340">
    <property type="entry name" value="Clc chloride channel"/>
    <property type="match status" value="1"/>
</dbReference>
<keyword evidence="3 10" id="KW-0812">Transmembrane</keyword>
<evidence type="ECO:0000313" key="11">
    <source>
        <dbReference type="EMBL" id="OIR09019.1"/>
    </source>
</evidence>
<evidence type="ECO:0000256" key="1">
    <source>
        <dbReference type="ARBA" id="ARBA00004141"/>
    </source>
</evidence>
<protein>
    <submittedName>
        <fullName evidence="11">H(+)/Cl(-) exchange transporter ClcA</fullName>
    </submittedName>
</protein>
<evidence type="ECO:0000256" key="3">
    <source>
        <dbReference type="ARBA" id="ARBA00022692"/>
    </source>
</evidence>
<dbReference type="CDD" id="cd01034">
    <property type="entry name" value="EriC_like"/>
    <property type="match status" value="1"/>
</dbReference>
<dbReference type="InterPro" id="IPR050368">
    <property type="entry name" value="ClC-type_chloride_channel"/>
</dbReference>
<feature type="transmembrane region" description="Helical" evidence="10">
    <location>
        <begin position="397"/>
        <end position="414"/>
    </location>
</feature>
<dbReference type="GO" id="GO:0005254">
    <property type="term" value="F:chloride channel activity"/>
    <property type="evidence" value="ECO:0007669"/>
    <property type="project" value="UniProtKB-KW"/>
</dbReference>
<sequence length="446" mass="46482">MTPHQLVRRLRYSSWFWLRRAVFWGGAVCVGLVAIAFAKAATMADELFHRGLSISPYLPFLLAPAGLWVSLWMTRNVFPGAEGSGIPQAIAAVDMTDKAARDEVLSLKVAGGKILLTLLALCCGASIGREGPTVQIGAAIMHNLGKKVRLTRADVQRGLILAGGAAGVAAAFNTPLAGVMFGIEELSRSFESRTSGIVVTTVIMGGIISLALLGDYHYFGHTAATLVFSQAWIGVLVCGLLGGLAGGIFSQSLVLAGRRGLPGALGRFRRNHPEHFAALCGLGLAVLGLLSAGGTYGSGYNQAEALLHGTSLPVPFAIEKLGATLLSYLSGIPGGIFAPSLAVGAGIGSDIAMWLPKAPTAALMLLGMVAYFSGVVQAPITAVIIVLEMTDNSEMTIWLMATAMIAYGVSRLVCPEPFYKAMAHGFLDKVAASKPQPAAEAQMADS</sequence>
<organism evidence="11">
    <name type="scientific">mine drainage metagenome</name>
    <dbReference type="NCBI Taxonomy" id="410659"/>
    <lineage>
        <taxon>unclassified sequences</taxon>
        <taxon>metagenomes</taxon>
        <taxon>ecological metagenomes</taxon>
    </lineage>
</organism>
<dbReference type="Pfam" id="PF00654">
    <property type="entry name" value="Voltage_CLC"/>
    <property type="match status" value="1"/>
</dbReference>
<dbReference type="PANTHER" id="PTHR43427:SF6">
    <property type="entry name" value="CHLORIDE CHANNEL PROTEIN CLC-E"/>
    <property type="match status" value="1"/>
</dbReference>
<comment type="caution">
    <text evidence="11">The sequence shown here is derived from an EMBL/GenBank/DDBJ whole genome shotgun (WGS) entry which is preliminary data.</text>
</comment>
<feature type="transmembrane region" description="Helical" evidence="10">
    <location>
        <begin position="159"/>
        <end position="183"/>
    </location>
</feature>
<dbReference type="Gene3D" id="1.10.3080.10">
    <property type="entry name" value="Clc chloride channel"/>
    <property type="match status" value="1"/>
</dbReference>
<evidence type="ECO:0000256" key="4">
    <source>
        <dbReference type="ARBA" id="ARBA00022989"/>
    </source>
</evidence>